<accession>A0A3M8LDD2</accession>
<feature type="domain" description="UspA" evidence="1">
    <location>
        <begin position="12"/>
        <end position="157"/>
    </location>
</feature>
<dbReference type="CDD" id="cd00293">
    <property type="entry name" value="USP-like"/>
    <property type="match status" value="1"/>
</dbReference>
<dbReference type="InterPro" id="IPR014729">
    <property type="entry name" value="Rossmann-like_a/b/a_fold"/>
</dbReference>
<dbReference type="RefSeq" id="WP_123045718.1">
    <property type="nucleotide sequence ID" value="NZ_RDSR01000010.1"/>
</dbReference>
<dbReference type="Gene3D" id="3.40.50.620">
    <property type="entry name" value="HUPs"/>
    <property type="match status" value="1"/>
</dbReference>
<dbReference type="AlphaFoldDB" id="A0A3M8LDD2"/>
<sequence>MNNDANDRGGCILVGVFPGQPDTVVREAARLAARLGTDLVCAHADDSGYMVQAMMDGTVSSLSFDPDLPAMDTPEFDADLAQHLAGLLDGSGIRWSTREVSGEPALALGQLAEDLDASLIVVGTRRPGVRGGLQEFFTGSMAANLAHRQRRPVVVVPVHPLDAGTALPWETAS</sequence>
<dbReference type="SUPFAM" id="SSF52402">
    <property type="entry name" value="Adenine nucleotide alpha hydrolases-like"/>
    <property type="match status" value="1"/>
</dbReference>
<protein>
    <submittedName>
        <fullName evidence="2">Universal stress protein</fullName>
    </submittedName>
</protein>
<dbReference type="Pfam" id="PF00582">
    <property type="entry name" value="Usp"/>
    <property type="match status" value="1"/>
</dbReference>
<evidence type="ECO:0000313" key="2">
    <source>
        <dbReference type="EMBL" id="RNE62488.1"/>
    </source>
</evidence>
<organism evidence="2 3">
    <name type="scientific">Cryobacterium tepidiphilum</name>
    <dbReference type="NCBI Taxonomy" id="2486026"/>
    <lineage>
        <taxon>Bacteria</taxon>
        <taxon>Bacillati</taxon>
        <taxon>Actinomycetota</taxon>
        <taxon>Actinomycetes</taxon>
        <taxon>Micrococcales</taxon>
        <taxon>Microbacteriaceae</taxon>
        <taxon>Cryobacterium</taxon>
    </lineage>
</organism>
<proteinExistence type="predicted"/>
<name>A0A3M8LDD2_9MICO</name>
<evidence type="ECO:0000259" key="1">
    <source>
        <dbReference type="Pfam" id="PF00582"/>
    </source>
</evidence>
<keyword evidence="3" id="KW-1185">Reference proteome</keyword>
<gene>
    <name evidence="2" type="ORF">EEJ31_07670</name>
</gene>
<dbReference type="OrthoDB" id="3213322at2"/>
<evidence type="ECO:0000313" key="3">
    <source>
        <dbReference type="Proteomes" id="UP000279859"/>
    </source>
</evidence>
<comment type="caution">
    <text evidence="2">The sequence shown here is derived from an EMBL/GenBank/DDBJ whole genome shotgun (WGS) entry which is preliminary data.</text>
</comment>
<dbReference type="Proteomes" id="UP000279859">
    <property type="component" value="Unassembled WGS sequence"/>
</dbReference>
<reference evidence="2 3" key="1">
    <citation type="submission" date="2018-11" db="EMBL/GenBank/DDBJ databases">
        <title>Cryobacterium sp. nov., isolated from rhizosphere soil of lettuce.</title>
        <authorList>
            <person name="Wang Y."/>
        </authorList>
    </citation>
    <scope>NUCLEOTIDE SEQUENCE [LARGE SCALE GENOMIC DNA]</scope>
    <source>
        <strain evidence="2 3">NEAU-85</strain>
    </source>
</reference>
<dbReference type="InterPro" id="IPR006016">
    <property type="entry name" value="UspA"/>
</dbReference>
<dbReference type="EMBL" id="RDSR01000010">
    <property type="protein sequence ID" value="RNE62488.1"/>
    <property type="molecule type" value="Genomic_DNA"/>
</dbReference>